<dbReference type="Pfam" id="PF07603">
    <property type="entry name" value="Lcl_C"/>
    <property type="match status" value="1"/>
</dbReference>
<organism evidence="2 3">
    <name type="scientific">Shewanella electrica</name>
    <dbReference type="NCBI Taxonomy" id="515560"/>
    <lineage>
        <taxon>Bacteria</taxon>
        <taxon>Pseudomonadati</taxon>
        <taxon>Pseudomonadota</taxon>
        <taxon>Gammaproteobacteria</taxon>
        <taxon>Alteromonadales</taxon>
        <taxon>Shewanellaceae</taxon>
        <taxon>Shewanella</taxon>
    </lineage>
</organism>
<dbReference type="Proteomes" id="UP001201549">
    <property type="component" value="Unassembled WGS sequence"/>
</dbReference>
<gene>
    <name evidence="2" type="ORF">L9G74_06550</name>
</gene>
<dbReference type="PROSITE" id="PS51257">
    <property type="entry name" value="PROKAR_LIPOPROTEIN"/>
    <property type="match status" value="1"/>
</dbReference>
<evidence type="ECO:0000313" key="3">
    <source>
        <dbReference type="Proteomes" id="UP001201549"/>
    </source>
</evidence>
<dbReference type="RefSeq" id="WP_238895495.1">
    <property type="nucleotide sequence ID" value="NZ_JAKOGG010000003.1"/>
</dbReference>
<feature type="domain" description="Lcl C-terminal" evidence="1">
    <location>
        <begin position="291"/>
        <end position="425"/>
    </location>
</feature>
<evidence type="ECO:0000259" key="1">
    <source>
        <dbReference type="Pfam" id="PF07603"/>
    </source>
</evidence>
<accession>A0ABT2FID0</accession>
<proteinExistence type="predicted"/>
<comment type="caution">
    <text evidence="2">The sequence shown here is derived from an EMBL/GenBank/DDBJ whole genome shotgun (WGS) entry which is preliminary data.</text>
</comment>
<sequence length="477" mass="51324">MKHPYSCVAIALLLAGCGGSGGDSDTNNETSIPTYTIAGSVTVAGADTDTSVCVDINENYLCDSNEPSTNANNSGEFSLTSTDRTIYSKPLIATHANVHYLAPARTLETGNVINGVTTLIAAQMVAGQTLEQAAQVVQQQLSDAGLNLSGSLLDNLTAAELTTLETHLTEAFALISDSQDLQVERLLTYNLNDAVNLTSEPVITEAQMSQLVASLKQLAGTATALNDTGVTLYFSDDSSDVSAAPADYPGQDADYGFDKTDVQTTTGKGFQFVKLDAAGNELADDAAQWSCVLDQRSGLIWENKLDDAQSVRHKERLFALELADRFKPHATDIAQAGCTAAGDNICTTKDYVDYVNTQTLCGVSNWRLPTDGEIFNLIDFGETATDANDNLYGFSVKYFPNQGFGPDYGYGAVWSDNVAFSQYAAYAEEHTMYYPYITTRTADYRGSRSFITVQDESYDTDSASYQLPVRLTATKGE</sequence>
<evidence type="ECO:0000313" key="2">
    <source>
        <dbReference type="EMBL" id="MCS4556092.1"/>
    </source>
</evidence>
<dbReference type="InterPro" id="IPR011460">
    <property type="entry name" value="Lcl_C"/>
</dbReference>
<keyword evidence="3" id="KW-1185">Reference proteome</keyword>
<reference evidence="3" key="1">
    <citation type="submission" date="2023-07" db="EMBL/GenBank/DDBJ databases">
        <title>Shewanella mangrovi sp. nov., an acetaldehyde- degrading bacterium isolated from mangrove sediment.</title>
        <authorList>
            <person name="Liu Y."/>
        </authorList>
    </citation>
    <scope>NUCLEOTIDE SEQUENCE [LARGE SCALE GENOMIC DNA]</scope>
    <source>
        <strain evidence="3">C32</strain>
    </source>
</reference>
<protein>
    <submittedName>
        <fullName evidence="2">DUF1566 domain-containing protein</fullName>
    </submittedName>
</protein>
<name>A0ABT2FID0_9GAMM</name>
<dbReference type="EMBL" id="JAKOGG010000003">
    <property type="protein sequence ID" value="MCS4556092.1"/>
    <property type="molecule type" value="Genomic_DNA"/>
</dbReference>